<dbReference type="PANTHER" id="PTHR16193:SF0">
    <property type="entry name" value="TETRATRICOPEPTIDE REPEAT PROTEIN 27"/>
    <property type="match status" value="1"/>
</dbReference>
<evidence type="ECO:0000256" key="1">
    <source>
        <dbReference type="ARBA" id="ARBA00022737"/>
    </source>
</evidence>
<sequence>SCSSLHKVPCCSPFERDFEAVLLSPQVLDLLGGGDCSDGDAIDAYLKRRVLTYLDDRTEDDKADGEIALLSNWTGPPVTIHVPDLLAQALLSSFTEPGALTSALLGSLLLDGESVYRLVWNSFLLLASIKLVNCAIKLDSLQVRHNHPPPKRKYVYTIPVKKLSIQFHHECGFTSLTYYENNPAKEHFQWVSNTPELDVELTLSPTPLACLPKVSPFHLHPHSHGGITWAKKYFKNNPIHKLTEEELLAFTSCILSQPKFWAVVTALCLRTNLERGSSRRVEGAMQTQMKVDCFEEKSCPVTQRLKRFYCCQAPPRWAVQVTPPH</sequence>
<keyword evidence="2" id="KW-0802">TPR repeat</keyword>
<dbReference type="Proteomes" id="UP000694402">
    <property type="component" value="Unassembled WGS sequence"/>
</dbReference>
<dbReference type="InterPro" id="IPR044244">
    <property type="entry name" value="TTC27/Emw1"/>
</dbReference>
<dbReference type="GeneTree" id="ENSGT01120000278050"/>
<reference evidence="3" key="2">
    <citation type="submission" date="2025-08" db="UniProtKB">
        <authorList>
            <consortium name="Ensembl"/>
        </authorList>
    </citation>
    <scope>IDENTIFICATION</scope>
</reference>
<accession>A0AAZ3RUD7</accession>
<dbReference type="Ensembl" id="ENSOTST00005030319.2">
    <property type="protein sequence ID" value="ENSOTSP00005144718.1"/>
    <property type="gene ID" value="ENSOTSG00005013156.2"/>
</dbReference>
<organism evidence="3 4">
    <name type="scientific">Oncorhynchus tshawytscha</name>
    <name type="common">Chinook salmon</name>
    <name type="synonym">Salmo tshawytscha</name>
    <dbReference type="NCBI Taxonomy" id="74940"/>
    <lineage>
        <taxon>Eukaryota</taxon>
        <taxon>Metazoa</taxon>
        <taxon>Chordata</taxon>
        <taxon>Craniata</taxon>
        <taxon>Vertebrata</taxon>
        <taxon>Euteleostomi</taxon>
        <taxon>Actinopterygii</taxon>
        <taxon>Neopterygii</taxon>
        <taxon>Teleostei</taxon>
        <taxon>Protacanthopterygii</taxon>
        <taxon>Salmoniformes</taxon>
        <taxon>Salmonidae</taxon>
        <taxon>Salmoninae</taxon>
        <taxon>Oncorhynchus</taxon>
    </lineage>
</organism>
<name>A0AAZ3RUD7_ONCTS</name>
<evidence type="ECO:0000313" key="4">
    <source>
        <dbReference type="Proteomes" id="UP000694402"/>
    </source>
</evidence>
<keyword evidence="4" id="KW-1185">Reference proteome</keyword>
<reference evidence="3" key="3">
    <citation type="submission" date="2025-09" db="UniProtKB">
        <authorList>
            <consortium name="Ensembl"/>
        </authorList>
    </citation>
    <scope>IDENTIFICATION</scope>
</reference>
<evidence type="ECO:0000313" key="3">
    <source>
        <dbReference type="Ensembl" id="ENSOTSP00005144718.1"/>
    </source>
</evidence>
<evidence type="ECO:0000256" key="2">
    <source>
        <dbReference type="ARBA" id="ARBA00022803"/>
    </source>
</evidence>
<dbReference type="PANTHER" id="PTHR16193">
    <property type="entry name" value="TETRATRICOPEPTIDE REPEAT PROTEIN 27"/>
    <property type="match status" value="1"/>
</dbReference>
<proteinExistence type="predicted"/>
<protein>
    <submittedName>
        <fullName evidence="3">Uncharacterized protein</fullName>
    </submittedName>
</protein>
<reference evidence="4" key="1">
    <citation type="journal article" date="2018" name="PLoS ONE">
        <title>Chinook salmon (Oncorhynchus tshawytscha) genome and transcriptome.</title>
        <authorList>
            <person name="Christensen K.A."/>
            <person name="Leong J.S."/>
            <person name="Sakhrani D."/>
            <person name="Biagi C.A."/>
            <person name="Minkley D.R."/>
            <person name="Withler R.E."/>
            <person name="Rondeau E.B."/>
            <person name="Koop B.F."/>
            <person name="Devlin R.H."/>
        </authorList>
    </citation>
    <scope>NUCLEOTIDE SEQUENCE [LARGE SCALE GENOMIC DNA]</scope>
</reference>
<keyword evidence="1" id="KW-0677">Repeat</keyword>
<dbReference type="AlphaFoldDB" id="A0AAZ3RUD7"/>